<keyword evidence="4 7" id="KW-0812">Transmembrane</keyword>
<dbReference type="PANTHER" id="PTHR13116:SF5">
    <property type="entry name" value="ER MEMBRANE PROTEIN COMPLEX SUBUNIT 3"/>
    <property type="match status" value="1"/>
</dbReference>
<evidence type="ECO:0000256" key="4">
    <source>
        <dbReference type="ARBA" id="ARBA00022692"/>
    </source>
</evidence>
<dbReference type="Pfam" id="PF01956">
    <property type="entry name" value="EMC3_TMCO1"/>
    <property type="match status" value="1"/>
</dbReference>
<evidence type="ECO:0000256" key="2">
    <source>
        <dbReference type="ARBA" id="ARBA00005376"/>
    </source>
</evidence>
<dbReference type="AlphaFoldDB" id="A0A0F7UF49"/>
<sequence>MEVVLLDDRIATFVLLPIFLAVTLVAVLRQNLMASNRAPRTPDLQRMQINSLLQRSSLLRGPKGRILSPASFQGRVAYYTDREQGAFGGLLRELDAQNNPMKSLESLAKQDPSQTMGMLKSQMSFVFLQGGMAYFINYLFPDFLVAKMPFPLTFRFKSMLQRGIDLPSLDVTYVSSLSWYFLIMLSNAGLLFLFSALWGNNQRDQLQPLAEARAEEQSGVQTLMMMDAAMPPMMMPGMGGPDPKKQLTQEREALETATHEFALEGVEQQLLAKFEEDAHLGNLDEPL</sequence>
<evidence type="ECO:0000256" key="1">
    <source>
        <dbReference type="ARBA" id="ARBA00004141"/>
    </source>
</evidence>
<evidence type="ECO:0000256" key="7">
    <source>
        <dbReference type="SAM" id="Phobius"/>
    </source>
</evidence>
<feature type="transmembrane region" description="Helical" evidence="7">
    <location>
        <begin position="123"/>
        <end position="140"/>
    </location>
</feature>
<comment type="subcellular location">
    <subcellularLocation>
        <location evidence="1">Membrane</location>
        <topology evidence="1">Multi-pass membrane protein</topology>
    </subcellularLocation>
</comment>
<feature type="transmembrane region" description="Helical" evidence="7">
    <location>
        <begin position="12"/>
        <end position="28"/>
    </location>
</feature>
<dbReference type="EMBL" id="LN714483">
    <property type="protein sequence ID" value="CEL67275.1"/>
    <property type="molecule type" value="Genomic_DNA"/>
</dbReference>
<name>A0A0F7UF49_NEOCL</name>
<feature type="transmembrane region" description="Helical" evidence="7">
    <location>
        <begin position="177"/>
        <end position="198"/>
    </location>
</feature>
<dbReference type="SMART" id="SM01415">
    <property type="entry name" value="DUF106"/>
    <property type="match status" value="1"/>
</dbReference>
<dbReference type="InterPro" id="IPR002809">
    <property type="entry name" value="EMC3/TMCO1"/>
</dbReference>
<dbReference type="PANTHER" id="PTHR13116">
    <property type="entry name" value="ER MEMBRANE PROTEIN COMPLEX SUBUNIT 3"/>
    <property type="match status" value="1"/>
</dbReference>
<evidence type="ECO:0000256" key="6">
    <source>
        <dbReference type="ARBA" id="ARBA00023136"/>
    </source>
</evidence>
<accession>A0A0F7UF49</accession>
<dbReference type="InterPro" id="IPR008568">
    <property type="entry name" value="EMC3"/>
</dbReference>
<comment type="similarity">
    <text evidence="2">Belongs to the EMC3 family.</text>
</comment>
<dbReference type="GO" id="GO:0034975">
    <property type="term" value="P:protein folding in endoplasmic reticulum"/>
    <property type="evidence" value="ECO:0007669"/>
    <property type="project" value="TreeGrafter"/>
</dbReference>
<keyword evidence="5 7" id="KW-1133">Transmembrane helix</keyword>
<organism evidence="8">
    <name type="scientific">Neospora caninum (strain Liverpool)</name>
    <dbReference type="NCBI Taxonomy" id="572307"/>
    <lineage>
        <taxon>Eukaryota</taxon>
        <taxon>Sar</taxon>
        <taxon>Alveolata</taxon>
        <taxon>Apicomplexa</taxon>
        <taxon>Conoidasida</taxon>
        <taxon>Coccidia</taxon>
        <taxon>Eucoccidiorida</taxon>
        <taxon>Eimeriorina</taxon>
        <taxon>Sarcocystidae</taxon>
        <taxon>Neospora</taxon>
    </lineage>
</organism>
<protein>
    <recommendedName>
        <fullName evidence="3">ER membrane protein complex subunit 3</fullName>
    </recommendedName>
</protein>
<evidence type="ECO:0000313" key="8">
    <source>
        <dbReference type="EMBL" id="CEL67275.1"/>
    </source>
</evidence>
<keyword evidence="6 7" id="KW-0472">Membrane</keyword>
<evidence type="ECO:0000256" key="3">
    <source>
        <dbReference type="ARBA" id="ARBA00020822"/>
    </source>
</evidence>
<dbReference type="GO" id="GO:0072546">
    <property type="term" value="C:EMC complex"/>
    <property type="evidence" value="ECO:0007669"/>
    <property type="project" value="TreeGrafter"/>
</dbReference>
<proteinExistence type="inferred from homology"/>
<evidence type="ECO:0000256" key="5">
    <source>
        <dbReference type="ARBA" id="ARBA00022989"/>
    </source>
</evidence>
<reference evidence="8" key="1">
    <citation type="journal article" date="2015" name="PLoS ONE">
        <title>Comprehensive Evaluation of Toxoplasma gondii VEG and Neospora caninum LIV Genomes with Tachyzoite Stage Transcriptome and Proteome Defines Novel Transcript Features.</title>
        <authorList>
            <person name="Ramaprasad A."/>
            <person name="Mourier T."/>
            <person name="Naeem R."/>
            <person name="Malas T.B."/>
            <person name="Moussa E."/>
            <person name="Panigrahi A."/>
            <person name="Vermont S.J."/>
            <person name="Otto T.D."/>
            <person name="Wastling J."/>
            <person name="Pain A."/>
        </authorList>
    </citation>
    <scope>NUCLEOTIDE SEQUENCE</scope>
    <source>
        <strain evidence="8">Liverpool</strain>
    </source>
</reference>
<gene>
    <name evidence="8" type="ORF">BN1204_030760</name>
</gene>